<dbReference type="InParanoid" id="W4JY77"/>
<dbReference type="STRING" id="747525.W4JY77"/>
<dbReference type="PANTHER" id="PTHR31811:SF0">
    <property type="entry name" value="TRNA A64-2'-O-RIBOSYLPHOSPHATE TRANSFERASE"/>
    <property type="match status" value="1"/>
</dbReference>
<feature type="domain" description="Rit1 N-terminal" evidence="2">
    <location>
        <begin position="13"/>
        <end position="285"/>
    </location>
</feature>
<name>W4JY77_HETIT</name>
<dbReference type="KEGG" id="hir:HETIRDRAFT_55635"/>
<dbReference type="GeneID" id="20678338"/>
<keyword evidence="4" id="KW-1185">Reference proteome</keyword>
<gene>
    <name evidence="3" type="ORF">HETIRDRAFT_55635</name>
</gene>
<proteinExistence type="predicted"/>
<dbReference type="Proteomes" id="UP000030671">
    <property type="component" value="Unassembled WGS sequence"/>
</dbReference>
<dbReference type="FunCoup" id="W4JY77">
    <property type="interactions" value="23"/>
</dbReference>
<dbReference type="PANTHER" id="PTHR31811">
    <property type="entry name" value="TRNA A64-2'-O-RIBOSYLPHOSPHATE TRANSFERASE"/>
    <property type="match status" value="1"/>
</dbReference>
<dbReference type="EMBL" id="KI925462">
    <property type="protein sequence ID" value="ETW78060.1"/>
    <property type="molecule type" value="Genomic_DNA"/>
</dbReference>
<dbReference type="InterPro" id="IPR007306">
    <property type="entry name" value="Rit1"/>
</dbReference>
<sequence length="500" mass="55189">MTPNISAEALAHIRKESLDLYNRLHSIEEDISFVDSVRRAYPSQAFLPNLRCGAWYTDPTYSRNTPAYFKSTDGHYGNWSFNLRRPNLHLINVAIEHRGLILVDSTRAGKRIPDALSKTLPIWCSVINRAVLLRHQAHACTRGPFWNTALYTPPAVVSAQEHKQIESRLDEWAENLSSSSYDLPDLPAPLRPLWISPATSTFPFLPPSDRPLSDSSFIPIICVSASKQVHEGIERRSLGFAYIQGSGDDHELWGMGLTPELFWQNREKILSQSRESLETFVNNMVSGSSASMRNALGANPPTPIVKASSRLLLTSLSDLPTTPPSPTIRDDTPRPPAFLLITPLEDHNTPDSPPTQLSHDLPSAAFPPVLKIGLTPGKKGQHQLLKTVLPQAESFVGFHLKRGSDVCIACESGKDASIGVALAMLQRFFDDEGKYKDGPGISREAVVTKQSIRTRLQWIISARPQANPSRATLKRVNEFLLSPGFIATDSLGVEGSPSRA</sequence>
<evidence type="ECO:0000313" key="4">
    <source>
        <dbReference type="Proteomes" id="UP000030671"/>
    </source>
</evidence>
<dbReference type="AlphaFoldDB" id="W4JY77"/>
<dbReference type="HOGENOM" id="CLU_027654_1_1_1"/>
<dbReference type="GO" id="GO:0005737">
    <property type="term" value="C:cytoplasm"/>
    <property type="evidence" value="ECO:0007669"/>
    <property type="project" value="TreeGrafter"/>
</dbReference>
<dbReference type="Pfam" id="PF17184">
    <property type="entry name" value="Rit1_C"/>
    <property type="match status" value="1"/>
</dbReference>
<dbReference type="PIRSF" id="PIRSF007747">
    <property type="entry name" value="Ribosyl_Ptfrase"/>
    <property type="match status" value="1"/>
</dbReference>
<dbReference type="GO" id="GO:0043399">
    <property type="term" value="F:tRNA adenosine(64)-2'-O-ribosylphosphate transferase activity"/>
    <property type="evidence" value="ECO:0007669"/>
    <property type="project" value="InterPro"/>
</dbReference>
<protein>
    <recommendedName>
        <fullName evidence="5">Initiator tRNA phosphoribosyl transferase</fullName>
    </recommendedName>
</protein>
<feature type="domain" description="Rit1 DUSP-like" evidence="1">
    <location>
        <begin position="369"/>
        <end position="480"/>
    </location>
</feature>
<evidence type="ECO:0000259" key="1">
    <source>
        <dbReference type="Pfam" id="PF04179"/>
    </source>
</evidence>
<reference evidence="3 4" key="1">
    <citation type="journal article" date="2012" name="New Phytol.">
        <title>Insight into trade-off between wood decay and parasitism from the genome of a fungal forest pathogen.</title>
        <authorList>
            <person name="Olson A."/>
            <person name="Aerts A."/>
            <person name="Asiegbu F."/>
            <person name="Belbahri L."/>
            <person name="Bouzid O."/>
            <person name="Broberg A."/>
            <person name="Canback B."/>
            <person name="Coutinho P.M."/>
            <person name="Cullen D."/>
            <person name="Dalman K."/>
            <person name="Deflorio G."/>
            <person name="van Diepen L.T."/>
            <person name="Dunand C."/>
            <person name="Duplessis S."/>
            <person name="Durling M."/>
            <person name="Gonthier P."/>
            <person name="Grimwood J."/>
            <person name="Fossdal C.G."/>
            <person name="Hansson D."/>
            <person name="Henrissat B."/>
            <person name="Hietala A."/>
            <person name="Himmelstrand K."/>
            <person name="Hoffmeister D."/>
            <person name="Hogberg N."/>
            <person name="James T.Y."/>
            <person name="Karlsson M."/>
            <person name="Kohler A."/>
            <person name="Kues U."/>
            <person name="Lee Y.H."/>
            <person name="Lin Y.C."/>
            <person name="Lind M."/>
            <person name="Lindquist E."/>
            <person name="Lombard V."/>
            <person name="Lucas S."/>
            <person name="Lunden K."/>
            <person name="Morin E."/>
            <person name="Murat C."/>
            <person name="Park J."/>
            <person name="Raffaello T."/>
            <person name="Rouze P."/>
            <person name="Salamov A."/>
            <person name="Schmutz J."/>
            <person name="Solheim H."/>
            <person name="Stahlberg J."/>
            <person name="Velez H."/>
            <person name="de Vries R.P."/>
            <person name="Wiebenga A."/>
            <person name="Woodward S."/>
            <person name="Yakovlev I."/>
            <person name="Garbelotto M."/>
            <person name="Martin F."/>
            <person name="Grigoriev I.V."/>
            <person name="Stenlid J."/>
        </authorList>
    </citation>
    <scope>NUCLEOTIDE SEQUENCE [LARGE SCALE GENOMIC DNA]</scope>
    <source>
        <strain evidence="3 4">TC 32-1</strain>
    </source>
</reference>
<dbReference type="RefSeq" id="XP_009549649.1">
    <property type="nucleotide sequence ID" value="XM_009551354.1"/>
</dbReference>
<dbReference type="InterPro" id="IPR033449">
    <property type="entry name" value="Rit1_N"/>
</dbReference>
<dbReference type="GO" id="GO:0019988">
    <property type="term" value="P:charged-tRNA amino acid modification"/>
    <property type="evidence" value="ECO:0007669"/>
    <property type="project" value="InterPro"/>
</dbReference>
<evidence type="ECO:0008006" key="5">
    <source>
        <dbReference type="Google" id="ProtNLM"/>
    </source>
</evidence>
<dbReference type="InterPro" id="IPR033421">
    <property type="entry name" value="Rit1_DUSP-like"/>
</dbReference>
<accession>W4JY77</accession>
<dbReference type="OrthoDB" id="45256at2759"/>
<organism evidence="3 4">
    <name type="scientific">Heterobasidion irregulare (strain TC 32-1)</name>
    <dbReference type="NCBI Taxonomy" id="747525"/>
    <lineage>
        <taxon>Eukaryota</taxon>
        <taxon>Fungi</taxon>
        <taxon>Dikarya</taxon>
        <taxon>Basidiomycota</taxon>
        <taxon>Agaricomycotina</taxon>
        <taxon>Agaricomycetes</taxon>
        <taxon>Russulales</taxon>
        <taxon>Bondarzewiaceae</taxon>
        <taxon>Heterobasidion</taxon>
        <taxon>Heterobasidion annosum species complex</taxon>
    </lineage>
</organism>
<evidence type="ECO:0000259" key="2">
    <source>
        <dbReference type="Pfam" id="PF17184"/>
    </source>
</evidence>
<dbReference type="eggNOG" id="KOG2634">
    <property type="taxonomic scope" value="Eukaryota"/>
</dbReference>
<evidence type="ECO:0000313" key="3">
    <source>
        <dbReference type="EMBL" id="ETW78060.1"/>
    </source>
</evidence>
<dbReference type="Pfam" id="PF04179">
    <property type="entry name" value="Init_tRNA_PT"/>
    <property type="match status" value="1"/>
</dbReference>